<feature type="region of interest" description="Disordered" evidence="1">
    <location>
        <begin position="168"/>
        <end position="193"/>
    </location>
</feature>
<feature type="compositionally biased region" description="Low complexity" evidence="1">
    <location>
        <begin position="168"/>
        <end position="180"/>
    </location>
</feature>
<dbReference type="CDD" id="cd00118">
    <property type="entry name" value="LysM"/>
    <property type="match status" value="1"/>
</dbReference>
<evidence type="ECO:0000259" key="3">
    <source>
        <dbReference type="PROSITE" id="PS51782"/>
    </source>
</evidence>
<comment type="caution">
    <text evidence="4">The sequence shown here is derived from an EMBL/GenBank/DDBJ whole genome shotgun (WGS) entry which is preliminary data.</text>
</comment>
<dbReference type="InterPro" id="IPR018392">
    <property type="entry name" value="LysM"/>
</dbReference>
<dbReference type="PANTHER" id="PTHR21666:SF270">
    <property type="entry name" value="MUREIN HYDROLASE ACTIVATOR ENVC"/>
    <property type="match status" value="1"/>
</dbReference>
<dbReference type="CDD" id="cd12797">
    <property type="entry name" value="M23_peptidase"/>
    <property type="match status" value="1"/>
</dbReference>
<dbReference type="Proteomes" id="UP000731907">
    <property type="component" value="Unassembled WGS sequence"/>
</dbReference>
<keyword evidence="5" id="KW-1185">Reference proteome</keyword>
<gene>
    <name evidence="4" type="ORF">GU927_012060</name>
</gene>
<protein>
    <submittedName>
        <fullName evidence="4">LysM peptidoglycan-binding domain-containing M23 family metallopeptidase</fullName>
    </submittedName>
</protein>
<sequence>MTTGFSTLRVLGLTTALAALSACQGGGGNMMSDFDWDLRGGANTLDTTEAARQATAARPMPDANGIISYPGYQVAVARRGDTVGSVAARTGISAGELASYNAIQPDAPLREGEVLALPRRVSATGGTAVASGATIGSGTVASAPIATGGAVSVTSIATTALDRVQSAPATTTAAAPAAAPKPDDSALGTMAPTRHQVKRGETAFSIARMYNVSARALADWNGLGPDLAVREGQYLMIPTPTGAPPAKPVETVTAPGAGSPTPEPPSAAKPLPDEDTPPASEAAKAKPASPDLGEQRTTASAAQFAMPAAGNIIRGYAPPKNEGIDIAAPAGTPVKAAAAGTVAAITQDTAQTPIIVIRHEGGLLTVYAGVAGITVKKGDAVKKGQTIANVRSGNPSFLHFEVRRGAASTDPMPFLK</sequence>
<feature type="compositionally biased region" description="Low complexity" evidence="1">
    <location>
        <begin position="277"/>
        <end position="290"/>
    </location>
</feature>
<dbReference type="InterPro" id="IPR050570">
    <property type="entry name" value="Cell_wall_metabolism_enzyme"/>
</dbReference>
<feature type="region of interest" description="Disordered" evidence="1">
    <location>
        <begin position="239"/>
        <end position="300"/>
    </location>
</feature>
<evidence type="ECO:0000256" key="2">
    <source>
        <dbReference type="SAM" id="SignalP"/>
    </source>
</evidence>
<dbReference type="InterPro" id="IPR016047">
    <property type="entry name" value="M23ase_b-sheet_dom"/>
</dbReference>
<evidence type="ECO:0000256" key="1">
    <source>
        <dbReference type="SAM" id="MobiDB-lite"/>
    </source>
</evidence>
<reference evidence="4 5" key="1">
    <citation type="submission" date="2021-06" db="EMBL/GenBank/DDBJ databases">
        <title>Rhodobacteraceae bacterium strain HSP-20.</title>
        <authorList>
            <person name="Chen W.-M."/>
        </authorList>
    </citation>
    <scope>NUCLEOTIDE SEQUENCE [LARGE SCALE GENOMIC DNA]</scope>
    <source>
        <strain evidence="4 5">HSP-20</strain>
    </source>
</reference>
<name>A0ABS6J7Z5_9RHOB</name>
<accession>A0ABS6J7Z5</accession>
<evidence type="ECO:0000313" key="4">
    <source>
        <dbReference type="EMBL" id="MBU9698577.1"/>
    </source>
</evidence>
<keyword evidence="2" id="KW-0732">Signal</keyword>
<dbReference type="SMART" id="SM00257">
    <property type="entry name" value="LysM"/>
    <property type="match status" value="2"/>
</dbReference>
<dbReference type="Pfam" id="PF01551">
    <property type="entry name" value="Peptidase_M23"/>
    <property type="match status" value="1"/>
</dbReference>
<dbReference type="Pfam" id="PF01476">
    <property type="entry name" value="LysM"/>
    <property type="match status" value="2"/>
</dbReference>
<dbReference type="PROSITE" id="PS51782">
    <property type="entry name" value="LYSM"/>
    <property type="match status" value="1"/>
</dbReference>
<dbReference type="RefSeq" id="WP_217765614.1">
    <property type="nucleotide sequence ID" value="NZ_JAAATX020000008.1"/>
</dbReference>
<evidence type="ECO:0000313" key="5">
    <source>
        <dbReference type="Proteomes" id="UP000731907"/>
    </source>
</evidence>
<dbReference type="EMBL" id="JAAATX020000008">
    <property type="protein sequence ID" value="MBU9698577.1"/>
    <property type="molecule type" value="Genomic_DNA"/>
</dbReference>
<feature type="chain" id="PRO_5046660846" evidence="2">
    <location>
        <begin position="22"/>
        <end position="416"/>
    </location>
</feature>
<dbReference type="PANTHER" id="PTHR21666">
    <property type="entry name" value="PEPTIDASE-RELATED"/>
    <property type="match status" value="1"/>
</dbReference>
<organism evidence="4 5">
    <name type="scientific">Paragemmobacter amnigenus</name>
    <dbReference type="NCBI Taxonomy" id="2852097"/>
    <lineage>
        <taxon>Bacteria</taxon>
        <taxon>Pseudomonadati</taxon>
        <taxon>Pseudomonadota</taxon>
        <taxon>Alphaproteobacteria</taxon>
        <taxon>Rhodobacterales</taxon>
        <taxon>Paracoccaceae</taxon>
        <taxon>Paragemmobacter</taxon>
    </lineage>
</organism>
<proteinExistence type="predicted"/>
<feature type="domain" description="LysM" evidence="3">
    <location>
        <begin position="193"/>
        <end position="237"/>
    </location>
</feature>
<feature type="signal peptide" evidence="2">
    <location>
        <begin position="1"/>
        <end position="21"/>
    </location>
</feature>